<dbReference type="InterPro" id="IPR009014">
    <property type="entry name" value="Transketo_C/PFOR_II"/>
</dbReference>
<evidence type="ECO:0000256" key="2">
    <source>
        <dbReference type="ARBA" id="ARBA00012945"/>
    </source>
</evidence>
<evidence type="ECO:0000256" key="1">
    <source>
        <dbReference type="ARBA" id="ARBA00001964"/>
    </source>
</evidence>
<dbReference type="InterPro" id="IPR005475">
    <property type="entry name" value="Transketolase-like_Pyr-bd"/>
</dbReference>
<dbReference type="InterPro" id="IPR001017">
    <property type="entry name" value="DH_E1"/>
</dbReference>
<protein>
    <recommendedName>
        <fullName evidence="2">dihydrolipoyllysine-residue succinyltransferase</fullName>
        <ecNumber evidence="2">2.3.1.61</ecNumber>
    </recommendedName>
</protein>
<dbReference type="SUPFAM" id="SSF52518">
    <property type="entry name" value="Thiamin diphosphate-binding fold (THDP-binding)"/>
    <property type="match status" value="2"/>
</dbReference>
<dbReference type="Pfam" id="PF02780">
    <property type="entry name" value="Transketolase_C"/>
    <property type="match status" value="1"/>
</dbReference>
<dbReference type="Pfam" id="PF00676">
    <property type="entry name" value="E1_dh"/>
    <property type="match status" value="1"/>
</dbReference>
<dbReference type="InterPro" id="IPR029061">
    <property type="entry name" value="THDP-binding"/>
</dbReference>
<keyword evidence="9" id="KW-1185">Reference proteome</keyword>
<evidence type="ECO:0000256" key="6">
    <source>
        <dbReference type="ARBA" id="ARBA00051911"/>
    </source>
</evidence>
<evidence type="ECO:0000313" key="9">
    <source>
        <dbReference type="Proteomes" id="UP001165586"/>
    </source>
</evidence>
<dbReference type="CDD" id="cd02000">
    <property type="entry name" value="TPP_E1_PDC_ADC_BCADC"/>
    <property type="match status" value="1"/>
</dbReference>
<comment type="caution">
    <text evidence="8">The sequence shown here is derived from an EMBL/GenBank/DDBJ whole genome shotgun (WGS) entry which is preliminary data.</text>
</comment>
<comment type="catalytic activity">
    <reaction evidence="6">
        <text>N(6)-[(R)-lipoyl]-L-lysyl-[protein] + 2-oxoglutarate + H(+) = N(6)-[(R)-S(8)-succinyldihydrolipoyl]-L-lysyl-[protein] + CO2</text>
        <dbReference type="Rhea" id="RHEA:12188"/>
        <dbReference type="Rhea" id="RHEA-COMP:10474"/>
        <dbReference type="Rhea" id="RHEA-COMP:20092"/>
        <dbReference type="ChEBI" id="CHEBI:15378"/>
        <dbReference type="ChEBI" id="CHEBI:16526"/>
        <dbReference type="ChEBI" id="CHEBI:16810"/>
        <dbReference type="ChEBI" id="CHEBI:83099"/>
        <dbReference type="ChEBI" id="CHEBI:83120"/>
        <dbReference type="EC" id="1.2.4.2"/>
    </reaction>
</comment>
<dbReference type="RefSeq" id="WP_259540071.1">
    <property type="nucleotide sequence ID" value="NZ_JANLCJ010000005.1"/>
</dbReference>
<dbReference type="SMART" id="SM00861">
    <property type="entry name" value="Transket_pyr"/>
    <property type="match status" value="1"/>
</dbReference>
<evidence type="ECO:0000256" key="4">
    <source>
        <dbReference type="ARBA" id="ARBA00023002"/>
    </source>
</evidence>
<dbReference type="InterPro" id="IPR033248">
    <property type="entry name" value="Transketolase_C"/>
</dbReference>
<evidence type="ECO:0000256" key="5">
    <source>
        <dbReference type="ARBA" id="ARBA00023052"/>
    </source>
</evidence>
<organism evidence="8 9">
    <name type="scientific">Herbiconiux daphne</name>
    <dbReference type="NCBI Taxonomy" id="2970914"/>
    <lineage>
        <taxon>Bacteria</taxon>
        <taxon>Bacillati</taxon>
        <taxon>Actinomycetota</taxon>
        <taxon>Actinomycetes</taxon>
        <taxon>Micrococcales</taxon>
        <taxon>Microbacteriaceae</taxon>
        <taxon>Herbiconiux</taxon>
    </lineage>
</organism>
<keyword evidence="4" id="KW-0560">Oxidoreductase</keyword>
<gene>
    <name evidence="8" type="ORF">N1032_15565</name>
</gene>
<dbReference type="Proteomes" id="UP001165586">
    <property type="component" value="Unassembled WGS sequence"/>
</dbReference>
<dbReference type="PANTHER" id="PTHR43257:SF2">
    <property type="entry name" value="PYRUVATE DEHYDROGENASE E1 COMPONENT SUBUNIT BETA"/>
    <property type="match status" value="1"/>
</dbReference>
<dbReference type="Gene3D" id="3.40.50.970">
    <property type="match status" value="2"/>
</dbReference>
<dbReference type="Pfam" id="PF02779">
    <property type="entry name" value="Transket_pyr"/>
    <property type="match status" value="1"/>
</dbReference>
<dbReference type="EC" id="2.3.1.61" evidence="2"/>
<proteinExistence type="predicted"/>
<dbReference type="SUPFAM" id="SSF52922">
    <property type="entry name" value="TK C-terminal domain-like"/>
    <property type="match status" value="1"/>
</dbReference>
<evidence type="ECO:0000313" key="8">
    <source>
        <dbReference type="EMBL" id="MCS5735164.1"/>
    </source>
</evidence>
<evidence type="ECO:0000259" key="7">
    <source>
        <dbReference type="SMART" id="SM00861"/>
    </source>
</evidence>
<reference evidence="8" key="1">
    <citation type="submission" date="2022-08" db="EMBL/GenBank/DDBJ databases">
        <authorList>
            <person name="Deng Y."/>
            <person name="Han X.-F."/>
            <person name="Zhang Y.-Q."/>
        </authorList>
    </citation>
    <scope>NUCLEOTIDE SEQUENCE</scope>
    <source>
        <strain evidence="8">CPCC 203386</strain>
    </source>
</reference>
<feature type="domain" description="Transketolase-like pyrimidine-binding" evidence="7">
    <location>
        <begin position="348"/>
        <end position="522"/>
    </location>
</feature>
<dbReference type="CDD" id="cd07036">
    <property type="entry name" value="TPP_PYR_E1-PDHc-beta_like"/>
    <property type="match status" value="1"/>
</dbReference>
<keyword evidence="3" id="KW-0816">Tricarboxylic acid cycle</keyword>
<keyword evidence="5" id="KW-0786">Thiamine pyrophosphate</keyword>
<dbReference type="Gene3D" id="3.40.50.920">
    <property type="match status" value="1"/>
</dbReference>
<evidence type="ECO:0000256" key="3">
    <source>
        <dbReference type="ARBA" id="ARBA00022532"/>
    </source>
</evidence>
<dbReference type="PANTHER" id="PTHR43257">
    <property type="entry name" value="PYRUVATE DEHYDROGENASE E1 COMPONENT BETA SUBUNIT"/>
    <property type="match status" value="1"/>
</dbReference>
<dbReference type="EMBL" id="JANLCJ010000005">
    <property type="protein sequence ID" value="MCS5735164.1"/>
    <property type="molecule type" value="Genomic_DNA"/>
</dbReference>
<comment type="cofactor">
    <cofactor evidence="1">
        <name>thiamine diphosphate</name>
        <dbReference type="ChEBI" id="CHEBI:58937"/>
    </cofactor>
</comment>
<name>A0ABT2H5F6_9MICO</name>
<accession>A0ABT2H5F6</accession>
<sequence>MTTALEPDAISLPPLAPPAVAEMEELYSGVCEVRTFELLTSDLYRDGAIPGFVHVSLGQEGSAVGACHALRVSDMITSNHRGHGHCLAKGMQPEAMFAELFGRATGAVEGRGGSMHIADPTLGILGANGIVGAGLPIAVGAAHAARTRGDDVVVAFFGDGAVAQGVFHEAVNLAALWSLPVVFFCENNGYAEFTAAADGHPATLRERAAGYGLPYLEIDGADVWAVADRMARVVDGVRHGSGPVVVEAMTDRWHGHYEGDQQQYRDTDDLRRARSTDPVTRAEDRLRELGVSDERITALREAATESVTAAAERAKAAPEPLAADAGRYVTAPRPEVVEQKPAADAAPVKYIEGIRTALSDALDDDPLAFLAGIDVAAGGGVFAVSRGLHARHPDRVLDTPISEAAVLGLGVGGAMAGLHPVVEIMYLDFIGVAFDQLLNQAAKLHFMTAGRASMSMTVRTQFGAGRSAGSQHSQSLEVLLAHIPGLTVVMPSTAADAYGLLRSAIDDPNPVVYIENRTLYGRRSPAAPRGHRVPIGRARIAREGTDVTVVSYSRMVLECLEVAERLAGEGIDVEVVDLRTISPWDRETVLASVRKTSRLVVVHEAVTDFGVGGEIVSTVVGEAFWALDGPPQRVGAGFSPAPYAPPLETAWLPQHADIERAIRATLEPFS</sequence>